<dbReference type="EMBL" id="CASHSV030000034">
    <property type="protein sequence ID" value="CAJ2643488.1"/>
    <property type="molecule type" value="Genomic_DNA"/>
</dbReference>
<evidence type="ECO:0000313" key="2">
    <source>
        <dbReference type="Proteomes" id="UP001177021"/>
    </source>
</evidence>
<comment type="caution">
    <text evidence="1">The sequence shown here is derived from an EMBL/GenBank/DDBJ whole genome shotgun (WGS) entry which is preliminary data.</text>
</comment>
<organism evidence="1 2">
    <name type="scientific">Trifolium pratense</name>
    <name type="common">Red clover</name>
    <dbReference type="NCBI Taxonomy" id="57577"/>
    <lineage>
        <taxon>Eukaryota</taxon>
        <taxon>Viridiplantae</taxon>
        <taxon>Streptophyta</taxon>
        <taxon>Embryophyta</taxon>
        <taxon>Tracheophyta</taxon>
        <taxon>Spermatophyta</taxon>
        <taxon>Magnoliopsida</taxon>
        <taxon>eudicotyledons</taxon>
        <taxon>Gunneridae</taxon>
        <taxon>Pentapetalae</taxon>
        <taxon>rosids</taxon>
        <taxon>fabids</taxon>
        <taxon>Fabales</taxon>
        <taxon>Fabaceae</taxon>
        <taxon>Papilionoideae</taxon>
        <taxon>50 kb inversion clade</taxon>
        <taxon>NPAAA clade</taxon>
        <taxon>Hologalegina</taxon>
        <taxon>IRL clade</taxon>
        <taxon>Trifolieae</taxon>
        <taxon>Trifolium</taxon>
    </lineage>
</organism>
<evidence type="ECO:0000313" key="1">
    <source>
        <dbReference type="EMBL" id="CAJ2643488.1"/>
    </source>
</evidence>
<accession>A0ACB0JEJ1</accession>
<keyword evidence="2" id="KW-1185">Reference proteome</keyword>
<reference evidence="1" key="1">
    <citation type="submission" date="2023-10" db="EMBL/GenBank/DDBJ databases">
        <authorList>
            <person name="Rodriguez Cubillos JULIANA M."/>
            <person name="De Vega J."/>
        </authorList>
    </citation>
    <scope>NUCLEOTIDE SEQUENCE</scope>
</reference>
<sequence length="459" mass="51936">MNDASTQNKTMEIKLEKLNTILIKPSKPTPSHLQTFKVSLLDQVCPNNHINGTFFYPNNNNNNNNHNHHFSDFSNKSKILQNSLSQTLSHFYPFAGRLHDDTTIHCNDNGVFFIESQTTTTLSEILTNPNFKTLECFPPTTEEKQNMLLLLRFTLFSCGSTAITISITHRIADTNTVISFLNTWTAITTGNEIVPLPDLTVAAALFPPREIPGMSSGSVKTSDAKFTTRRFIFKASKIEELKIKIKNKFEFHPSRVEVVLALIWKCALSASTAVSGSKTTSSILFQAMNLRTRMNIPENVVGTLAWPFWVTVEEESHVALDEMVKRMRKGVMDFIENKVERFKEEGGFKVVVENLKERVEILKRNNENEGSLVIYNSSSWCKFPVLEFDFGWGKPVWCCSVHINLGSNFIYLMDTKNGGGIEAFVTLVEDEMKLFQQNQELLHYAVLNPTTTLISTSKL</sequence>
<protein>
    <submittedName>
        <fullName evidence="1">Uncharacterized protein</fullName>
    </submittedName>
</protein>
<name>A0ACB0JEJ1_TRIPR</name>
<proteinExistence type="predicted"/>
<gene>
    <name evidence="1" type="ORF">MILVUS5_LOCUS12711</name>
</gene>
<dbReference type="Proteomes" id="UP001177021">
    <property type="component" value="Unassembled WGS sequence"/>
</dbReference>